<dbReference type="EMBL" id="UYRU01054753">
    <property type="protein sequence ID" value="VDN12792.1"/>
    <property type="molecule type" value="Genomic_DNA"/>
</dbReference>
<feature type="transmembrane region" description="Helical" evidence="1">
    <location>
        <begin position="117"/>
        <end position="136"/>
    </location>
</feature>
<dbReference type="AlphaFoldDB" id="A0A3P7NX76"/>
<keyword evidence="1" id="KW-1133">Transmembrane helix</keyword>
<keyword evidence="3" id="KW-1185">Reference proteome</keyword>
<name>A0A3P7NX76_DIBLA</name>
<organism evidence="2 3">
    <name type="scientific">Dibothriocephalus latus</name>
    <name type="common">Fish tapeworm</name>
    <name type="synonym">Diphyllobothrium latum</name>
    <dbReference type="NCBI Taxonomy" id="60516"/>
    <lineage>
        <taxon>Eukaryota</taxon>
        <taxon>Metazoa</taxon>
        <taxon>Spiralia</taxon>
        <taxon>Lophotrochozoa</taxon>
        <taxon>Platyhelminthes</taxon>
        <taxon>Cestoda</taxon>
        <taxon>Eucestoda</taxon>
        <taxon>Diphyllobothriidea</taxon>
        <taxon>Diphyllobothriidae</taxon>
        <taxon>Dibothriocephalus</taxon>
    </lineage>
</organism>
<evidence type="ECO:0000256" key="1">
    <source>
        <dbReference type="SAM" id="Phobius"/>
    </source>
</evidence>
<proteinExistence type="predicted"/>
<gene>
    <name evidence="2" type="ORF">DILT_LOCUS8623</name>
</gene>
<evidence type="ECO:0000313" key="3">
    <source>
        <dbReference type="Proteomes" id="UP000281553"/>
    </source>
</evidence>
<accession>A0A3P7NX76</accession>
<keyword evidence="1" id="KW-0472">Membrane</keyword>
<dbReference type="Proteomes" id="UP000281553">
    <property type="component" value="Unassembled WGS sequence"/>
</dbReference>
<feature type="transmembrane region" description="Helical" evidence="1">
    <location>
        <begin position="37"/>
        <end position="57"/>
    </location>
</feature>
<protein>
    <submittedName>
        <fullName evidence="2">Uncharacterized protein</fullName>
    </submittedName>
</protein>
<reference evidence="2 3" key="1">
    <citation type="submission" date="2018-11" db="EMBL/GenBank/DDBJ databases">
        <authorList>
            <consortium name="Pathogen Informatics"/>
        </authorList>
    </citation>
    <scope>NUCLEOTIDE SEQUENCE [LARGE SCALE GENOMIC DNA]</scope>
</reference>
<sequence length="202" mass="23556">MACLVAFIMYVTPEIPKTPSYHFNRLVCIFWTGRFFYWIFIVIAFQFFFFFAVYHLLDVTGADHYKMISEEYQIPTYSTTITVFSVFITLPQAFAENIVGDECNCSNRKMKMPYLSLAYAQVYDWIAILIFDLLFGDVQRVEETCMGAGTDRSMLYVTYWEHKYELKGPYLRFTGILQLLDAAVRSPAPSNFRLISGSYTTF</sequence>
<evidence type="ECO:0000313" key="2">
    <source>
        <dbReference type="EMBL" id="VDN12792.1"/>
    </source>
</evidence>
<keyword evidence="1" id="KW-0812">Transmembrane</keyword>